<proteinExistence type="predicted"/>
<dbReference type="AlphaFoldDB" id="A0A5E4N963"/>
<sequence length="191" mass="21681">MNVHKECVGETYVSASARAATAVFPEKFGIVISASPEAVVAQSEPMSFHLADSELCYERLKTSFFYTRSDDVIIKTVVSPPPPVTTTISAFDFFSFNVKFVSISEIFKLALNSKIRVNEEPKRDNKKCTKDDYMELFRTWHISQKRPSSNRSKRKIEDQTLLADNNSDTDLILGGQQRQKSVGYLIRNKKQ</sequence>
<keyword evidence="2" id="KW-1185">Reference proteome</keyword>
<dbReference type="EMBL" id="CABPRJ010001462">
    <property type="protein sequence ID" value="VVC38110.1"/>
    <property type="molecule type" value="Genomic_DNA"/>
</dbReference>
<protein>
    <submittedName>
        <fullName evidence="1">Uncharacterized protein</fullName>
    </submittedName>
</protein>
<organism evidence="1 2">
    <name type="scientific">Cinara cedri</name>
    <dbReference type="NCBI Taxonomy" id="506608"/>
    <lineage>
        <taxon>Eukaryota</taxon>
        <taxon>Metazoa</taxon>
        <taxon>Ecdysozoa</taxon>
        <taxon>Arthropoda</taxon>
        <taxon>Hexapoda</taxon>
        <taxon>Insecta</taxon>
        <taxon>Pterygota</taxon>
        <taxon>Neoptera</taxon>
        <taxon>Paraneoptera</taxon>
        <taxon>Hemiptera</taxon>
        <taxon>Sternorrhyncha</taxon>
        <taxon>Aphidomorpha</taxon>
        <taxon>Aphidoidea</taxon>
        <taxon>Aphididae</taxon>
        <taxon>Lachninae</taxon>
        <taxon>Cinara</taxon>
    </lineage>
</organism>
<dbReference type="Proteomes" id="UP000325440">
    <property type="component" value="Unassembled WGS sequence"/>
</dbReference>
<reference evidence="1 2" key="1">
    <citation type="submission" date="2019-08" db="EMBL/GenBank/DDBJ databases">
        <authorList>
            <person name="Alioto T."/>
            <person name="Alioto T."/>
            <person name="Gomez Garrido J."/>
        </authorList>
    </citation>
    <scope>NUCLEOTIDE SEQUENCE [LARGE SCALE GENOMIC DNA]</scope>
</reference>
<gene>
    <name evidence="1" type="ORF">CINCED_3A011973</name>
</gene>
<evidence type="ECO:0000313" key="2">
    <source>
        <dbReference type="Proteomes" id="UP000325440"/>
    </source>
</evidence>
<name>A0A5E4N963_9HEMI</name>
<evidence type="ECO:0000313" key="1">
    <source>
        <dbReference type="EMBL" id="VVC38110.1"/>
    </source>
</evidence>
<accession>A0A5E4N963</accession>